<feature type="region of interest" description="Disordered" evidence="1">
    <location>
        <begin position="273"/>
        <end position="309"/>
    </location>
</feature>
<organism evidence="2 3">
    <name type="scientific">Schistosoma margrebowiei</name>
    <dbReference type="NCBI Taxonomy" id="48269"/>
    <lineage>
        <taxon>Eukaryota</taxon>
        <taxon>Metazoa</taxon>
        <taxon>Spiralia</taxon>
        <taxon>Lophotrochozoa</taxon>
        <taxon>Platyhelminthes</taxon>
        <taxon>Trematoda</taxon>
        <taxon>Digenea</taxon>
        <taxon>Strigeidida</taxon>
        <taxon>Schistosomatoidea</taxon>
        <taxon>Schistosomatidae</taxon>
        <taxon>Schistosoma</taxon>
    </lineage>
</organism>
<dbReference type="AlphaFoldDB" id="A0A183LWY3"/>
<proteinExistence type="predicted"/>
<feature type="compositionally biased region" description="Acidic residues" evidence="1">
    <location>
        <begin position="1"/>
        <end position="20"/>
    </location>
</feature>
<gene>
    <name evidence="2" type="ORF">SMRZ_LOCUS8308</name>
</gene>
<feature type="compositionally biased region" description="Low complexity" evidence="1">
    <location>
        <begin position="181"/>
        <end position="194"/>
    </location>
</feature>
<feature type="compositionally biased region" description="Polar residues" evidence="1">
    <location>
        <begin position="195"/>
        <end position="224"/>
    </location>
</feature>
<sequence length="435" mass="48134">NDCDETTEPSDIESDADSDESNTCKTSHSSRKPMNNNTEKLNKTKKCLINNYNQTYTTNNNNSKRNLNSFVCRRSGSSGVGSLLIFQFHAALSDDGKALVHMVTNCLADLPSRTQTPQHSPNKQTPIHTASSINDQLNETIINQSTSGAITATLSSPSSSSCDNRRKWRGQNVISGNYSDTNENNTNTGNNNNNIQNDASLSNKNASKWSTTMKSSRNSTSPYNSTSFYHSCDLSKTTLINEQQSQLNNLNISINNKYQLNTFTKFNSNQIQSKPNQNERLSNSASSNSSITTTTTTTSTSTADSLLDDEDSEESEAAQWWYTFWASSLATIATVCDILRVLITGPTIIFHKYFITNADMGLITKHQNVKQSKLINNKNNQSNNSNLNEDIKTVHKCALLSLAKLSRLRQITKASYSELILSLLAGALRGYHQVR</sequence>
<feature type="compositionally biased region" description="Low complexity" evidence="1">
    <location>
        <begin position="282"/>
        <end position="305"/>
    </location>
</feature>
<feature type="region of interest" description="Disordered" evidence="1">
    <location>
        <begin position="1"/>
        <end position="39"/>
    </location>
</feature>
<accession>A0A183LWY3</accession>
<feature type="non-terminal residue" evidence="2">
    <location>
        <position position="1"/>
    </location>
</feature>
<dbReference type="EMBL" id="UZAI01003569">
    <property type="protein sequence ID" value="VDO80805.1"/>
    <property type="molecule type" value="Genomic_DNA"/>
</dbReference>
<dbReference type="Proteomes" id="UP000277204">
    <property type="component" value="Unassembled WGS sequence"/>
</dbReference>
<protein>
    <submittedName>
        <fullName evidence="2">Uncharacterized protein</fullName>
    </submittedName>
</protein>
<dbReference type="STRING" id="48269.A0A183LWY3"/>
<name>A0A183LWY3_9TREM</name>
<evidence type="ECO:0000313" key="2">
    <source>
        <dbReference type="EMBL" id="VDO80805.1"/>
    </source>
</evidence>
<evidence type="ECO:0000313" key="3">
    <source>
        <dbReference type="Proteomes" id="UP000277204"/>
    </source>
</evidence>
<reference evidence="2 3" key="1">
    <citation type="submission" date="2018-11" db="EMBL/GenBank/DDBJ databases">
        <authorList>
            <consortium name="Pathogen Informatics"/>
        </authorList>
    </citation>
    <scope>NUCLEOTIDE SEQUENCE [LARGE SCALE GENOMIC DNA]</scope>
    <source>
        <strain evidence="2 3">Zambia</strain>
    </source>
</reference>
<evidence type="ECO:0000256" key="1">
    <source>
        <dbReference type="SAM" id="MobiDB-lite"/>
    </source>
</evidence>
<keyword evidence="3" id="KW-1185">Reference proteome</keyword>
<feature type="region of interest" description="Disordered" evidence="1">
    <location>
        <begin position="152"/>
        <end position="224"/>
    </location>
</feature>